<dbReference type="Proteomes" id="UP000789920">
    <property type="component" value="Unassembled WGS sequence"/>
</dbReference>
<dbReference type="EMBL" id="CAJVQC010066048">
    <property type="protein sequence ID" value="CAG8806067.1"/>
    <property type="molecule type" value="Genomic_DNA"/>
</dbReference>
<name>A0ACA9RS31_9GLOM</name>
<accession>A0ACA9RS31</accession>
<feature type="non-terminal residue" evidence="1">
    <location>
        <position position="1"/>
    </location>
</feature>
<evidence type="ECO:0000313" key="2">
    <source>
        <dbReference type="Proteomes" id="UP000789920"/>
    </source>
</evidence>
<protein>
    <submittedName>
        <fullName evidence="1">11068_t:CDS:1</fullName>
    </submittedName>
</protein>
<comment type="caution">
    <text evidence="1">The sequence shown here is derived from an EMBL/GenBank/DDBJ whole genome shotgun (WGS) entry which is preliminary data.</text>
</comment>
<gene>
    <name evidence="1" type="ORF">RPERSI_LOCUS22081</name>
</gene>
<evidence type="ECO:0000313" key="1">
    <source>
        <dbReference type="EMBL" id="CAG8806067.1"/>
    </source>
</evidence>
<proteinExistence type="predicted"/>
<keyword evidence="2" id="KW-1185">Reference proteome</keyword>
<reference evidence="1" key="1">
    <citation type="submission" date="2021-06" db="EMBL/GenBank/DDBJ databases">
        <authorList>
            <person name="Kallberg Y."/>
            <person name="Tangrot J."/>
            <person name="Rosling A."/>
        </authorList>
    </citation>
    <scope>NUCLEOTIDE SEQUENCE</scope>
    <source>
        <strain evidence="1">MA461A</strain>
    </source>
</reference>
<organism evidence="1 2">
    <name type="scientific">Racocetra persica</name>
    <dbReference type="NCBI Taxonomy" id="160502"/>
    <lineage>
        <taxon>Eukaryota</taxon>
        <taxon>Fungi</taxon>
        <taxon>Fungi incertae sedis</taxon>
        <taxon>Mucoromycota</taxon>
        <taxon>Glomeromycotina</taxon>
        <taxon>Glomeromycetes</taxon>
        <taxon>Diversisporales</taxon>
        <taxon>Gigasporaceae</taxon>
        <taxon>Racocetra</taxon>
    </lineage>
</organism>
<sequence length="135" mass="15644">LEVIAKIRAFCYTNIKEELSFYGKELSEFDLRDSVNSSTVNTSQLEFTEQQFDNELSDSFNPIFESNHIQLDEINDDDLLIEKIIDLSNPAFIGNNNLFIEEQSKVSNNMARWSASRNHDYNPARLVAQIFNEKE</sequence>